<feature type="transmembrane region" description="Helical" evidence="1">
    <location>
        <begin position="228"/>
        <end position="250"/>
    </location>
</feature>
<organism evidence="2 3">
    <name type="scientific">Halomonas cerina</name>
    <dbReference type="NCBI Taxonomy" id="447424"/>
    <lineage>
        <taxon>Bacteria</taxon>
        <taxon>Pseudomonadati</taxon>
        <taxon>Pseudomonadota</taxon>
        <taxon>Gammaproteobacteria</taxon>
        <taxon>Oceanospirillales</taxon>
        <taxon>Halomonadaceae</taxon>
        <taxon>Halomonas</taxon>
    </lineage>
</organism>
<keyword evidence="1" id="KW-1133">Transmembrane helix</keyword>
<feature type="transmembrane region" description="Helical" evidence="1">
    <location>
        <begin position="144"/>
        <end position="163"/>
    </location>
</feature>
<evidence type="ECO:0000313" key="2">
    <source>
        <dbReference type="EMBL" id="MBB3188797.1"/>
    </source>
</evidence>
<dbReference type="EMBL" id="JACHXP010000001">
    <property type="protein sequence ID" value="MBB3188797.1"/>
    <property type="molecule type" value="Genomic_DNA"/>
</dbReference>
<protein>
    <submittedName>
        <fullName evidence="2">Putative MAPEG superfamily protein</fullName>
    </submittedName>
</protein>
<feature type="transmembrane region" description="Helical" evidence="1">
    <location>
        <begin position="202"/>
        <end position="222"/>
    </location>
</feature>
<feature type="transmembrane region" description="Helical" evidence="1">
    <location>
        <begin position="169"/>
        <end position="190"/>
    </location>
</feature>
<name>A0A839V7V5_9GAMM</name>
<dbReference type="Proteomes" id="UP000547614">
    <property type="component" value="Unassembled WGS sequence"/>
</dbReference>
<feature type="transmembrane region" description="Helical" evidence="1">
    <location>
        <begin position="21"/>
        <end position="42"/>
    </location>
</feature>
<keyword evidence="3" id="KW-1185">Reference proteome</keyword>
<accession>A0A839V7V5</accession>
<reference evidence="2 3" key="1">
    <citation type="submission" date="2020-08" db="EMBL/GenBank/DDBJ databases">
        <title>Genomic Encyclopedia of Type Strains, Phase III (KMG-III): the genomes of soil and plant-associated and newly described type strains.</title>
        <authorList>
            <person name="Whitman W."/>
        </authorList>
    </citation>
    <scope>NUCLEOTIDE SEQUENCE [LARGE SCALE GENOMIC DNA]</scope>
    <source>
        <strain evidence="2 3">CECT 7282</strain>
    </source>
</reference>
<gene>
    <name evidence="2" type="ORF">FHR94_000015</name>
</gene>
<keyword evidence="1" id="KW-0472">Membrane</keyword>
<feature type="transmembrane region" description="Helical" evidence="1">
    <location>
        <begin position="118"/>
        <end position="137"/>
    </location>
</feature>
<feature type="transmembrane region" description="Helical" evidence="1">
    <location>
        <begin position="48"/>
        <end position="69"/>
    </location>
</feature>
<comment type="caution">
    <text evidence="2">The sequence shown here is derived from an EMBL/GenBank/DDBJ whole genome shotgun (WGS) entry which is preliminary data.</text>
</comment>
<evidence type="ECO:0000313" key="3">
    <source>
        <dbReference type="Proteomes" id="UP000547614"/>
    </source>
</evidence>
<dbReference type="RefSeq" id="WP_183323268.1">
    <property type="nucleotide sequence ID" value="NZ_JACHXP010000001.1"/>
</dbReference>
<keyword evidence="1" id="KW-0812">Transmembrane</keyword>
<feature type="transmembrane region" description="Helical" evidence="1">
    <location>
        <begin position="90"/>
        <end position="112"/>
    </location>
</feature>
<evidence type="ECO:0000256" key="1">
    <source>
        <dbReference type="SAM" id="Phobius"/>
    </source>
</evidence>
<proteinExistence type="predicted"/>
<sequence length="258" mass="28491">MRLCYLLPFSYFLDTRLREGSVAFHLVFEWLAAVVLVVAVGAAPPPQALAMAGLTYLAFISLYEIGYLANDLYAARREPRGRQRGPQAMAHGWVLAWCSSRLAVFALVTVWLDLLAVSGWWSFHMALCLTFALHNVLQDSELKTATFLWLAWLRFMAPVMFVVEDGQRLGIGLAAALSYVVFRLLGYLDSKGLLRMPGRQRAAFRLFCFVMPLIGLLALWPYTGAEGFMVLTGYFAVAAAVGTLAGPALARVSALMGR</sequence>
<dbReference type="AlphaFoldDB" id="A0A839V7V5"/>